<dbReference type="InterPro" id="IPR050879">
    <property type="entry name" value="Acyltransferase_3"/>
</dbReference>
<sequence length="392" mass="43927">MYTATKRPRLGFLEGIRGLCALYVALLHTLLFTGHGLAAETYSPVFRALAYVLSFGHYAVAVFIVLSGFCLTIPVALAPTRTLRGGFRDYIVRRARRILPPYYAALALFVTLIVLVPVLSTPAGTAWDSKLPLTWDALVSHLLLIHNIYPGWMFKIDGPMWTVATEWQIYFLFPLLLLVWRRLNLAATVAFALSLSIVPQLLLPSQLSLRWLHPWYFGLFALGMAGAVVAFSPSPFWERVRRLPWRPLAGFGTALVLATLVVGDTYLRLPTYLNETLIGFGVGLILVHYTLTERAGRASPRLNFLGCRPIVLLGTFSYSIYLVHSPLLGLFNLLTLHLTLSSDVRFLMMLFVALPVVLGCSYLFYRVVERRFLPGHLRAPKPRPIPLTTARS</sequence>
<feature type="transmembrane region" description="Helical" evidence="1">
    <location>
        <begin position="248"/>
        <end position="266"/>
    </location>
</feature>
<feature type="transmembrane region" description="Helical" evidence="1">
    <location>
        <begin position="160"/>
        <end position="178"/>
    </location>
</feature>
<keyword evidence="1" id="KW-0472">Membrane</keyword>
<reference evidence="3" key="1">
    <citation type="submission" date="2020-02" db="EMBL/GenBank/DDBJ databases">
        <authorList>
            <person name="Meier V. D."/>
        </authorList>
    </citation>
    <scope>NUCLEOTIDE SEQUENCE</scope>
    <source>
        <strain evidence="3">AVDCRST_MAG86</strain>
    </source>
</reference>
<gene>
    <name evidence="3" type="ORF">AVDCRST_MAG86-3760</name>
</gene>
<evidence type="ECO:0000259" key="2">
    <source>
        <dbReference type="Pfam" id="PF01757"/>
    </source>
</evidence>
<feature type="transmembrane region" description="Helical" evidence="1">
    <location>
        <begin position="303"/>
        <end position="324"/>
    </location>
</feature>
<accession>A0A6J4VQ59</accession>
<dbReference type="AlphaFoldDB" id="A0A6J4VQ59"/>
<feature type="domain" description="Acyltransferase 3" evidence="2">
    <location>
        <begin position="12"/>
        <end position="366"/>
    </location>
</feature>
<dbReference type="Pfam" id="PF01757">
    <property type="entry name" value="Acyl_transf_3"/>
    <property type="match status" value="1"/>
</dbReference>
<feature type="transmembrane region" description="Helical" evidence="1">
    <location>
        <begin position="272"/>
        <end position="291"/>
    </location>
</feature>
<dbReference type="EMBL" id="CADCWP010000316">
    <property type="protein sequence ID" value="CAA9585897.1"/>
    <property type="molecule type" value="Genomic_DNA"/>
</dbReference>
<dbReference type="GO" id="GO:0016747">
    <property type="term" value="F:acyltransferase activity, transferring groups other than amino-acyl groups"/>
    <property type="evidence" value="ECO:0007669"/>
    <property type="project" value="InterPro"/>
</dbReference>
<feature type="transmembrane region" description="Helical" evidence="1">
    <location>
        <begin position="215"/>
        <end position="236"/>
    </location>
</feature>
<dbReference type="GO" id="GO:0009103">
    <property type="term" value="P:lipopolysaccharide biosynthetic process"/>
    <property type="evidence" value="ECO:0007669"/>
    <property type="project" value="TreeGrafter"/>
</dbReference>
<feature type="transmembrane region" description="Helical" evidence="1">
    <location>
        <begin position="58"/>
        <end position="78"/>
    </location>
</feature>
<feature type="transmembrane region" description="Helical" evidence="1">
    <location>
        <begin position="20"/>
        <end position="38"/>
    </location>
</feature>
<evidence type="ECO:0000256" key="1">
    <source>
        <dbReference type="SAM" id="Phobius"/>
    </source>
</evidence>
<dbReference type="PANTHER" id="PTHR23028">
    <property type="entry name" value="ACETYLTRANSFERASE"/>
    <property type="match status" value="1"/>
</dbReference>
<feature type="transmembrane region" description="Helical" evidence="1">
    <location>
        <begin position="344"/>
        <end position="365"/>
    </location>
</feature>
<feature type="transmembrane region" description="Helical" evidence="1">
    <location>
        <begin position="99"/>
        <end position="119"/>
    </location>
</feature>
<keyword evidence="1" id="KW-1133">Transmembrane helix</keyword>
<evidence type="ECO:0000313" key="3">
    <source>
        <dbReference type="EMBL" id="CAA9585897.1"/>
    </source>
</evidence>
<feature type="transmembrane region" description="Helical" evidence="1">
    <location>
        <begin position="185"/>
        <end position="203"/>
    </location>
</feature>
<protein>
    <recommendedName>
        <fullName evidence="2">Acyltransferase 3 domain-containing protein</fullName>
    </recommendedName>
</protein>
<name>A0A6J4VQ59_9DEIN</name>
<dbReference type="InterPro" id="IPR002656">
    <property type="entry name" value="Acyl_transf_3_dom"/>
</dbReference>
<organism evidence="3">
    <name type="scientific">uncultured Truepera sp</name>
    <dbReference type="NCBI Taxonomy" id="543023"/>
    <lineage>
        <taxon>Bacteria</taxon>
        <taxon>Thermotogati</taxon>
        <taxon>Deinococcota</taxon>
        <taxon>Deinococci</taxon>
        <taxon>Trueperales</taxon>
        <taxon>Trueperaceae</taxon>
        <taxon>Truepera</taxon>
        <taxon>environmental samples</taxon>
    </lineage>
</organism>
<dbReference type="PANTHER" id="PTHR23028:SF53">
    <property type="entry name" value="ACYL_TRANSF_3 DOMAIN-CONTAINING PROTEIN"/>
    <property type="match status" value="1"/>
</dbReference>
<keyword evidence="1" id="KW-0812">Transmembrane</keyword>
<dbReference type="GO" id="GO:0016020">
    <property type="term" value="C:membrane"/>
    <property type="evidence" value="ECO:0007669"/>
    <property type="project" value="TreeGrafter"/>
</dbReference>
<proteinExistence type="predicted"/>